<feature type="domain" description="Metallo-beta-lactamase" evidence="2">
    <location>
        <begin position="19"/>
        <end position="174"/>
    </location>
</feature>
<dbReference type="InterPro" id="IPR001279">
    <property type="entry name" value="Metallo-B-lactamas"/>
</dbReference>
<gene>
    <name evidence="3" type="ORF">SAMN05216216_11226</name>
</gene>
<dbReference type="PANTHER" id="PTHR46018:SF4">
    <property type="entry name" value="METALLO-HYDROLASE YHFI-RELATED"/>
    <property type="match status" value="1"/>
</dbReference>
<sequence length="244" mass="26818">MKITIVGMWNSFPKNNEATSGYLLEKDGFTVLIDTGSGIAAHVQDYIGIHDIHHIILTHYHHDHAADVVAFMLARRLAGRFNHRNQYLNLYGPDSGTAVKLLKRAKFSKFHAIKKNSKFEIGPFKFDFHRSAHPVETYAVRAVDDSGATFVYTSDSSYHAGLVRFAFGADLLLTDCSFYEGFDAKSEGHMNAGEAGQLAAKSDAGLTVLTNLPHRGALDALLDSAKQHGKEEIQLAEAGMVLNI</sequence>
<evidence type="ECO:0000256" key="1">
    <source>
        <dbReference type="ARBA" id="ARBA00022833"/>
    </source>
</evidence>
<accession>A0A1G9FGF4</accession>
<dbReference type="GO" id="GO:0042781">
    <property type="term" value="F:3'-tRNA processing endoribonuclease activity"/>
    <property type="evidence" value="ECO:0007669"/>
    <property type="project" value="TreeGrafter"/>
</dbReference>
<dbReference type="SUPFAM" id="SSF56281">
    <property type="entry name" value="Metallo-hydrolase/oxidoreductase"/>
    <property type="match status" value="1"/>
</dbReference>
<protein>
    <submittedName>
        <fullName evidence="3">Ribonuclease BN, tRNA processing enzyme</fullName>
    </submittedName>
</protein>
<dbReference type="CDD" id="cd07716">
    <property type="entry name" value="RNaseZ_short-form-like_MBL-fold"/>
    <property type="match status" value="1"/>
</dbReference>
<dbReference type="Pfam" id="PF00753">
    <property type="entry name" value="Lactamase_B"/>
    <property type="match status" value="1"/>
</dbReference>
<keyword evidence="4" id="KW-1185">Reference proteome</keyword>
<dbReference type="InterPro" id="IPR036866">
    <property type="entry name" value="RibonucZ/Hydroxyglut_hydro"/>
</dbReference>
<dbReference type="AlphaFoldDB" id="A0A1G9FGF4"/>
<organism evidence="3 4">
    <name type="scientific">Lacicoccus qingdaonensis</name>
    <dbReference type="NCBI Taxonomy" id="576118"/>
    <lineage>
        <taxon>Bacteria</taxon>
        <taxon>Bacillati</taxon>
        <taxon>Bacillota</taxon>
        <taxon>Bacilli</taxon>
        <taxon>Bacillales</taxon>
        <taxon>Salinicoccaceae</taxon>
        <taxon>Lacicoccus</taxon>
    </lineage>
</organism>
<dbReference type="OrthoDB" id="9794898at2"/>
<evidence type="ECO:0000313" key="3">
    <source>
        <dbReference type="EMBL" id="SDK87458.1"/>
    </source>
</evidence>
<reference evidence="4" key="1">
    <citation type="submission" date="2016-10" db="EMBL/GenBank/DDBJ databases">
        <authorList>
            <person name="Varghese N."/>
            <person name="Submissions S."/>
        </authorList>
    </citation>
    <scope>NUCLEOTIDE SEQUENCE [LARGE SCALE GENOMIC DNA]</scope>
    <source>
        <strain evidence="4">CGMCC 1.8895</strain>
    </source>
</reference>
<dbReference type="PANTHER" id="PTHR46018">
    <property type="entry name" value="ZINC PHOSPHODIESTERASE ELAC PROTEIN 1"/>
    <property type="match status" value="1"/>
</dbReference>
<dbReference type="Proteomes" id="UP000199008">
    <property type="component" value="Unassembled WGS sequence"/>
</dbReference>
<proteinExistence type="predicted"/>
<dbReference type="STRING" id="576118.SAMN05216216_11226"/>
<dbReference type="Gene3D" id="3.60.15.10">
    <property type="entry name" value="Ribonuclease Z/Hydroxyacylglutathione hydrolase-like"/>
    <property type="match status" value="1"/>
</dbReference>
<name>A0A1G9FGF4_9BACL</name>
<evidence type="ECO:0000313" key="4">
    <source>
        <dbReference type="Proteomes" id="UP000199008"/>
    </source>
</evidence>
<evidence type="ECO:0000259" key="2">
    <source>
        <dbReference type="Pfam" id="PF00753"/>
    </source>
</evidence>
<dbReference type="EMBL" id="FNFY01000012">
    <property type="protein sequence ID" value="SDK87458.1"/>
    <property type="molecule type" value="Genomic_DNA"/>
</dbReference>
<keyword evidence="1" id="KW-0862">Zinc</keyword>
<dbReference type="RefSeq" id="WP_092986335.1">
    <property type="nucleotide sequence ID" value="NZ_FNFY01000012.1"/>
</dbReference>